<feature type="domain" description="C2H2-type" evidence="9">
    <location>
        <begin position="287"/>
        <end position="314"/>
    </location>
</feature>
<sequence>MEDLCTTCLCVGRNLVFIGETGYYNLYCQILSEIEVYDASVVCVRVCWECRVALRNFQRFKVQAQRCYAELLEHIQRQDNSPKLSLCKESTLKIEHVLNVSYPETVKVESDQENVTIENIKTENLESDTETHCEPETFVRDLKLESPKVKKKESIKKTTKNRIKKKVKKKKPPKSNTLTYISESEHWSDNNEDNETSQNVEEKVLQEKKEIVSNPCDTEVEMGDGLENHLKENHASPPHVNGTTTRAPRSREVLPDRPQCVECGKVFSSKKTYRYHLNVLHKGQNSHPCPRCGKVYQWKSNLGRHMRSHKARDSGELHCEVCNKAFASVATYRQHLRISRKHVLETDFSFTCDECGKKFVNKTRLRDHIDWEHLKKIKFRCQLCNKPFKCHTSLYVHMQNVHQNKEKKDNLCHVCGKSYQNAAKLKYHIVAMHTSETPYQCERCSAAFGWYSSLYRHVREVHYKMKVQPKKTRKAKKMQNDLMPSLLPPQHILPPHPGPA</sequence>
<comment type="subcellular location">
    <subcellularLocation>
        <location evidence="1">Nucleus</location>
    </subcellularLocation>
</comment>
<feature type="domain" description="C2H2-type" evidence="9">
    <location>
        <begin position="410"/>
        <end position="438"/>
    </location>
</feature>
<keyword evidence="11" id="KW-1185">Reference proteome</keyword>
<dbReference type="GO" id="GO:0005634">
    <property type="term" value="C:nucleus"/>
    <property type="evidence" value="ECO:0007669"/>
    <property type="project" value="UniProtKB-SubCell"/>
</dbReference>
<dbReference type="GO" id="GO:0008270">
    <property type="term" value="F:zinc ion binding"/>
    <property type="evidence" value="ECO:0007669"/>
    <property type="project" value="UniProtKB-KW"/>
</dbReference>
<evidence type="ECO:0000256" key="3">
    <source>
        <dbReference type="ARBA" id="ARBA00022737"/>
    </source>
</evidence>
<feature type="domain" description="C2H2-type" evidence="9">
    <location>
        <begin position="350"/>
        <end position="378"/>
    </location>
</feature>
<evidence type="ECO:0000256" key="2">
    <source>
        <dbReference type="ARBA" id="ARBA00022723"/>
    </source>
</evidence>
<comment type="caution">
    <text evidence="10">The sequence shown here is derived from an EMBL/GenBank/DDBJ whole genome shotgun (WGS) entry which is preliminary data.</text>
</comment>
<accession>A0AAV1LFQ3</accession>
<keyword evidence="2" id="KW-0479">Metal-binding</keyword>
<keyword evidence="3" id="KW-0677">Repeat</keyword>
<dbReference type="PANTHER" id="PTHR24394:SF29">
    <property type="entry name" value="MYONEURIN"/>
    <property type="match status" value="1"/>
</dbReference>
<dbReference type="PROSITE" id="PS00028">
    <property type="entry name" value="ZINC_FINGER_C2H2_1"/>
    <property type="match status" value="6"/>
</dbReference>
<feature type="domain" description="C2H2-type" evidence="9">
    <location>
        <begin position="439"/>
        <end position="467"/>
    </location>
</feature>
<feature type="region of interest" description="Disordered" evidence="8">
    <location>
        <begin position="229"/>
        <end position="252"/>
    </location>
</feature>
<feature type="domain" description="C2H2-type" evidence="9">
    <location>
        <begin position="379"/>
        <end position="407"/>
    </location>
</feature>
<proteinExistence type="predicted"/>
<dbReference type="GO" id="GO:0000981">
    <property type="term" value="F:DNA-binding transcription factor activity, RNA polymerase II-specific"/>
    <property type="evidence" value="ECO:0007669"/>
    <property type="project" value="TreeGrafter"/>
</dbReference>
<dbReference type="EMBL" id="CAVLGL010000087">
    <property type="protein sequence ID" value="CAK1592696.1"/>
    <property type="molecule type" value="Genomic_DNA"/>
</dbReference>
<dbReference type="InterPro" id="IPR036236">
    <property type="entry name" value="Znf_C2H2_sf"/>
</dbReference>
<evidence type="ECO:0000256" key="7">
    <source>
        <dbReference type="PROSITE-ProRule" id="PRU00042"/>
    </source>
</evidence>
<keyword evidence="4 7" id="KW-0863">Zinc-finger</keyword>
<feature type="domain" description="C2H2-type" evidence="9">
    <location>
        <begin position="317"/>
        <end position="347"/>
    </location>
</feature>
<dbReference type="Pfam" id="PF12874">
    <property type="entry name" value="zf-met"/>
    <property type="match status" value="1"/>
</dbReference>
<gene>
    <name evidence="10" type="ORF">PARMNEM_LOCUS12598</name>
</gene>
<reference evidence="10 11" key="1">
    <citation type="submission" date="2023-11" db="EMBL/GenBank/DDBJ databases">
        <authorList>
            <person name="Hedman E."/>
            <person name="Englund M."/>
            <person name="Stromberg M."/>
            <person name="Nyberg Akerstrom W."/>
            <person name="Nylinder S."/>
            <person name="Jareborg N."/>
            <person name="Kallberg Y."/>
            <person name="Kronander E."/>
        </authorList>
    </citation>
    <scope>NUCLEOTIDE SEQUENCE [LARGE SCALE GENOMIC DNA]</scope>
</reference>
<dbReference type="SMART" id="SM00355">
    <property type="entry name" value="ZnF_C2H2"/>
    <property type="match status" value="7"/>
</dbReference>
<evidence type="ECO:0000256" key="8">
    <source>
        <dbReference type="SAM" id="MobiDB-lite"/>
    </source>
</evidence>
<protein>
    <recommendedName>
        <fullName evidence="9">C2H2-type domain-containing protein</fullName>
    </recommendedName>
</protein>
<feature type="domain" description="C2H2-type" evidence="9">
    <location>
        <begin position="258"/>
        <end position="286"/>
    </location>
</feature>
<dbReference type="Gene3D" id="3.30.160.60">
    <property type="entry name" value="Classic Zinc Finger"/>
    <property type="match status" value="5"/>
</dbReference>
<dbReference type="PANTHER" id="PTHR24394">
    <property type="entry name" value="ZINC FINGER PROTEIN"/>
    <property type="match status" value="1"/>
</dbReference>
<evidence type="ECO:0000313" key="11">
    <source>
        <dbReference type="Proteomes" id="UP001314205"/>
    </source>
</evidence>
<dbReference type="PROSITE" id="PS50157">
    <property type="entry name" value="ZINC_FINGER_C2H2_2"/>
    <property type="match status" value="7"/>
</dbReference>
<evidence type="ECO:0000313" key="10">
    <source>
        <dbReference type="EMBL" id="CAK1592696.1"/>
    </source>
</evidence>
<keyword evidence="5" id="KW-0862">Zinc</keyword>
<evidence type="ECO:0000256" key="5">
    <source>
        <dbReference type="ARBA" id="ARBA00022833"/>
    </source>
</evidence>
<dbReference type="AlphaFoldDB" id="A0AAV1LFQ3"/>
<dbReference type="InterPro" id="IPR013087">
    <property type="entry name" value="Znf_C2H2_type"/>
</dbReference>
<keyword evidence="6" id="KW-0539">Nucleus</keyword>
<name>A0AAV1LFQ3_9NEOP</name>
<dbReference type="Pfam" id="PF00096">
    <property type="entry name" value="zf-C2H2"/>
    <property type="match status" value="3"/>
</dbReference>
<feature type="compositionally biased region" description="Basic residues" evidence="8">
    <location>
        <begin position="150"/>
        <end position="173"/>
    </location>
</feature>
<dbReference type="Proteomes" id="UP001314205">
    <property type="component" value="Unassembled WGS sequence"/>
</dbReference>
<evidence type="ECO:0000256" key="1">
    <source>
        <dbReference type="ARBA" id="ARBA00004123"/>
    </source>
</evidence>
<feature type="region of interest" description="Disordered" evidence="8">
    <location>
        <begin position="150"/>
        <end position="202"/>
    </location>
</feature>
<evidence type="ECO:0000259" key="9">
    <source>
        <dbReference type="PROSITE" id="PS50157"/>
    </source>
</evidence>
<evidence type="ECO:0000256" key="6">
    <source>
        <dbReference type="ARBA" id="ARBA00023242"/>
    </source>
</evidence>
<dbReference type="SUPFAM" id="SSF57667">
    <property type="entry name" value="beta-beta-alpha zinc fingers"/>
    <property type="match status" value="4"/>
</dbReference>
<evidence type="ECO:0000256" key="4">
    <source>
        <dbReference type="ARBA" id="ARBA00022771"/>
    </source>
</evidence>
<organism evidence="10 11">
    <name type="scientific">Parnassius mnemosyne</name>
    <name type="common">clouded apollo</name>
    <dbReference type="NCBI Taxonomy" id="213953"/>
    <lineage>
        <taxon>Eukaryota</taxon>
        <taxon>Metazoa</taxon>
        <taxon>Ecdysozoa</taxon>
        <taxon>Arthropoda</taxon>
        <taxon>Hexapoda</taxon>
        <taxon>Insecta</taxon>
        <taxon>Pterygota</taxon>
        <taxon>Neoptera</taxon>
        <taxon>Endopterygota</taxon>
        <taxon>Lepidoptera</taxon>
        <taxon>Glossata</taxon>
        <taxon>Ditrysia</taxon>
        <taxon>Papilionoidea</taxon>
        <taxon>Papilionidae</taxon>
        <taxon>Parnassiinae</taxon>
        <taxon>Parnassini</taxon>
        <taxon>Parnassius</taxon>
        <taxon>Driopa</taxon>
    </lineage>
</organism>